<gene>
    <name evidence="1" type="ORF">M9H77_27619</name>
</gene>
<sequence length="962" mass="107189">MEKNLLSFTFLIIILLHSSEMGQGQKRNIPINVGVVLDMDTLVGRLGFSCISMALSDFYASNTGSNYKTRIVLNNRDSQGDVIRAASSALDLLKNVEVQAILGPVSSMQADFIIDLGEKVHVPIISFSATSPSLSAIRSGYFIRSTQNDSSQVKAISSIVKAFGWRQVVPIYIDNEFGEGIIPFLTDALEEVNTHVPYRSVIPPSATDDQLVAELYKLMTMQTRVFIVHMSTSLGARFFIKAKELGMLSEGYAWIITDSLANWLNSFDPLVIDSMQGVIGVKPHVPQTKELEDFTERWKMKFQENNPMVKNPQMNVFGLWAYDSATALAMAVEKVGESNLGFQKSNVSRNSTDLDNIGVSNNGPMLLQEILSTRFKGISGEFKIFNGQLQSQAYQIVNVIGTRAKEVGFWTMESGLVRQLNLKNSNSRNSLGTIVWPSFTTTPPKGWMIPTSGKRLRILVPVKDGFSEFVKVTRDASTNTTKVTGYCIDIFDAVVASLPYAVQYDYIPFSTSDGKSAGTYNELIYQVNLGKYDAAVGDITIVANRSQYVDFSLPFTESGVSMVVPIKDNRSKNAWVFLKPLTWDLWLTSFLFFVLIGVLIWILEHRINQEFRGPPSHQVGTLFWFAFSTMVFAHREKIVSNLARFVLIIWFLVVLILTQAYTASLTSMLTVQQLQPTITSVNELIKNNEYVGYQEGSFVLELLTRMGFDKSRLLVYNSVDELSQLFIKGSKNGGIAAAFDEIPYIKLFMSKYCSKYTVVQPTYKTDGFGFVFPIGSPLVPDISRAVLNVTEDDAMTKIEDSWFQDSSVCSDTSTSLTSNSLGMESFWGLFLMVGVAAALAFIIYLVLFLHEHQNITTNSQLSVSQKIQQLMQNFNNKDLRSHTFRSIEVQVQTNRDGDGSKSMMVLSPHSDNAGIPFSLPLQVPQTPRSSTATQDQLEPSREDFSSDQLDISIGPSPNQPHD</sequence>
<evidence type="ECO:0000313" key="2">
    <source>
        <dbReference type="Proteomes" id="UP001060085"/>
    </source>
</evidence>
<proteinExistence type="predicted"/>
<keyword evidence="2" id="KW-1185">Reference proteome</keyword>
<dbReference type="EMBL" id="CM044706">
    <property type="protein sequence ID" value="KAI5658826.1"/>
    <property type="molecule type" value="Genomic_DNA"/>
</dbReference>
<dbReference type="Proteomes" id="UP001060085">
    <property type="component" value="Linkage Group LG06"/>
</dbReference>
<organism evidence="1 2">
    <name type="scientific">Catharanthus roseus</name>
    <name type="common">Madagascar periwinkle</name>
    <name type="synonym">Vinca rosea</name>
    <dbReference type="NCBI Taxonomy" id="4058"/>
    <lineage>
        <taxon>Eukaryota</taxon>
        <taxon>Viridiplantae</taxon>
        <taxon>Streptophyta</taxon>
        <taxon>Embryophyta</taxon>
        <taxon>Tracheophyta</taxon>
        <taxon>Spermatophyta</taxon>
        <taxon>Magnoliopsida</taxon>
        <taxon>eudicotyledons</taxon>
        <taxon>Gunneridae</taxon>
        <taxon>Pentapetalae</taxon>
        <taxon>asterids</taxon>
        <taxon>lamiids</taxon>
        <taxon>Gentianales</taxon>
        <taxon>Apocynaceae</taxon>
        <taxon>Rauvolfioideae</taxon>
        <taxon>Vinceae</taxon>
        <taxon>Catharanthinae</taxon>
        <taxon>Catharanthus</taxon>
    </lineage>
</organism>
<comment type="caution">
    <text evidence="1">The sequence shown here is derived from an EMBL/GenBank/DDBJ whole genome shotgun (WGS) entry which is preliminary data.</text>
</comment>
<protein>
    <submittedName>
        <fullName evidence="1">Uncharacterized protein</fullName>
    </submittedName>
</protein>
<evidence type="ECO:0000313" key="1">
    <source>
        <dbReference type="EMBL" id="KAI5658826.1"/>
    </source>
</evidence>
<name>A0ACC0ADK7_CATRO</name>
<reference evidence="2" key="1">
    <citation type="journal article" date="2023" name="Nat. Plants">
        <title>Single-cell RNA sequencing provides a high-resolution roadmap for understanding the multicellular compartmentation of specialized metabolism.</title>
        <authorList>
            <person name="Sun S."/>
            <person name="Shen X."/>
            <person name="Li Y."/>
            <person name="Li Y."/>
            <person name="Wang S."/>
            <person name="Li R."/>
            <person name="Zhang H."/>
            <person name="Shen G."/>
            <person name="Guo B."/>
            <person name="Wei J."/>
            <person name="Xu J."/>
            <person name="St-Pierre B."/>
            <person name="Chen S."/>
            <person name="Sun C."/>
        </authorList>
    </citation>
    <scope>NUCLEOTIDE SEQUENCE [LARGE SCALE GENOMIC DNA]</scope>
</reference>
<accession>A0ACC0ADK7</accession>